<evidence type="ECO:0000256" key="4">
    <source>
        <dbReference type="ARBA" id="ARBA00022475"/>
    </source>
</evidence>
<dbReference type="FunFam" id="1.10.3430.10:FF:000007">
    <property type="entry name" value="Ammonium transporter"/>
    <property type="match status" value="1"/>
</dbReference>
<feature type="transmembrane region" description="Helical" evidence="10">
    <location>
        <begin position="238"/>
        <end position="257"/>
    </location>
</feature>
<dbReference type="GO" id="GO:0008519">
    <property type="term" value="F:ammonium channel activity"/>
    <property type="evidence" value="ECO:0007669"/>
    <property type="project" value="InterPro"/>
</dbReference>
<evidence type="ECO:0000313" key="13">
    <source>
        <dbReference type="Proteomes" id="UP000318288"/>
    </source>
</evidence>
<feature type="transmembrane region" description="Helical" evidence="10">
    <location>
        <begin position="454"/>
        <end position="479"/>
    </location>
</feature>
<proteinExistence type="inferred from homology"/>
<dbReference type="InterPro" id="IPR018047">
    <property type="entry name" value="Ammonium_transpt_CS"/>
</dbReference>
<dbReference type="Proteomes" id="UP000318288">
    <property type="component" value="Unassembled WGS sequence"/>
</dbReference>
<evidence type="ECO:0000256" key="2">
    <source>
        <dbReference type="ARBA" id="ARBA00005887"/>
    </source>
</evidence>
<organism evidence="12 13">
    <name type="scientific">Rubripirellula tenax</name>
    <dbReference type="NCBI Taxonomy" id="2528015"/>
    <lineage>
        <taxon>Bacteria</taxon>
        <taxon>Pseudomonadati</taxon>
        <taxon>Planctomycetota</taxon>
        <taxon>Planctomycetia</taxon>
        <taxon>Pirellulales</taxon>
        <taxon>Pirellulaceae</taxon>
        <taxon>Rubripirellula</taxon>
    </lineage>
</organism>
<evidence type="ECO:0000313" key="12">
    <source>
        <dbReference type="EMBL" id="TWU48563.1"/>
    </source>
</evidence>
<keyword evidence="7 10" id="KW-0472">Membrane</keyword>
<protein>
    <recommendedName>
        <fullName evidence="9 10">Ammonium transporter</fullName>
    </recommendedName>
</protein>
<keyword evidence="4" id="KW-1003">Cell membrane</keyword>
<feature type="transmembrane region" description="Helical" evidence="10">
    <location>
        <begin position="425"/>
        <end position="442"/>
    </location>
</feature>
<dbReference type="NCBIfam" id="TIGR00836">
    <property type="entry name" value="amt"/>
    <property type="match status" value="1"/>
</dbReference>
<feature type="transmembrane region" description="Helical" evidence="10">
    <location>
        <begin position="78"/>
        <end position="96"/>
    </location>
</feature>
<dbReference type="InterPro" id="IPR029020">
    <property type="entry name" value="Ammonium/urea_transptr"/>
</dbReference>
<feature type="transmembrane region" description="Helical" evidence="10">
    <location>
        <begin position="401"/>
        <end position="419"/>
    </location>
</feature>
<evidence type="ECO:0000256" key="6">
    <source>
        <dbReference type="ARBA" id="ARBA00022989"/>
    </source>
</evidence>
<dbReference type="Pfam" id="PF00909">
    <property type="entry name" value="Ammonium_transp"/>
    <property type="match status" value="1"/>
</dbReference>
<dbReference type="InterPro" id="IPR024041">
    <property type="entry name" value="NH4_transpt_AmtB-like_dom"/>
</dbReference>
<feature type="transmembrane region" description="Helical" evidence="10">
    <location>
        <begin position="264"/>
        <end position="285"/>
    </location>
</feature>
<accession>A0A5C6EFJ9</accession>
<evidence type="ECO:0000256" key="10">
    <source>
        <dbReference type="RuleBase" id="RU362002"/>
    </source>
</evidence>
<reference evidence="12 13" key="1">
    <citation type="submission" date="2019-02" db="EMBL/GenBank/DDBJ databases">
        <title>Deep-cultivation of Planctomycetes and their phenomic and genomic characterization uncovers novel biology.</title>
        <authorList>
            <person name="Wiegand S."/>
            <person name="Jogler M."/>
            <person name="Boedeker C."/>
            <person name="Pinto D."/>
            <person name="Vollmers J."/>
            <person name="Rivas-Marin E."/>
            <person name="Kohn T."/>
            <person name="Peeters S.H."/>
            <person name="Heuer A."/>
            <person name="Rast P."/>
            <person name="Oberbeckmann S."/>
            <person name="Bunk B."/>
            <person name="Jeske O."/>
            <person name="Meyerdierks A."/>
            <person name="Storesund J.E."/>
            <person name="Kallscheuer N."/>
            <person name="Luecker S."/>
            <person name="Lage O.M."/>
            <person name="Pohl T."/>
            <person name="Merkel B.J."/>
            <person name="Hornburger P."/>
            <person name="Mueller R.-W."/>
            <person name="Bruemmer F."/>
            <person name="Labrenz M."/>
            <person name="Spormann A.M."/>
            <person name="Op Den Camp H."/>
            <person name="Overmann J."/>
            <person name="Amann R."/>
            <person name="Jetten M.S.M."/>
            <person name="Mascher T."/>
            <person name="Medema M.H."/>
            <person name="Devos D.P."/>
            <person name="Kaster A.-K."/>
            <person name="Ovreas L."/>
            <person name="Rohde M."/>
            <person name="Galperin M.Y."/>
            <person name="Jogler C."/>
        </authorList>
    </citation>
    <scope>NUCLEOTIDE SEQUENCE [LARGE SCALE GENOMIC DNA]</scope>
    <source>
        <strain evidence="12 13">Poly51</strain>
    </source>
</reference>
<dbReference type="SUPFAM" id="SSF111352">
    <property type="entry name" value="Ammonium transporter"/>
    <property type="match status" value="1"/>
</dbReference>
<feature type="transmembrane region" description="Helical" evidence="10">
    <location>
        <begin position="171"/>
        <end position="191"/>
    </location>
</feature>
<feature type="transmembrane region" description="Helical" evidence="10">
    <location>
        <begin position="338"/>
        <end position="358"/>
    </location>
</feature>
<dbReference type="AlphaFoldDB" id="A0A5C6EFJ9"/>
<dbReference type="InterPro" id="IPR001905">
    <property type="entry name" value="Ammonium_transpt"/>
</dbReference>
<keyword evidence="5 10" id="KW-0812">Transmembrane</keyword>
<evidence type="ECO:0000256" key="9">
    <source>
        <dbReference type="ARBA" id="ARBA00050025"/>
    </source>
</evidence>
<feature type="transmembrane region" description="Helical" evidence="10">
    <location>
        <begin position="305"/>
        <end position="326"/>
    </location>
</feature>
<dbReference type="PANTHER" id="PTHR43029:SF10">
    <property type="entry name" value="AMMONIUM TRANSPORTER MEP2"/>
    <property type="match status" value="1"/>
</dbReference>
<gene>
    <name evidence="12" type="primary">amtB_3</name>
    <name evidence="12" type="ORF">Poly51_44630</name>
</gene>
<feature type="domain" description="Ammonium transporter AmtB-like" evidence="11">
    <location>
        <begin position="138"/>
        <end position="553"/>
    </location>
</feature>
<evidence type="ECO:0000256" key="8">
    <source>
        <dbReference type="ARBA" id="ARBA00023177"/>
    </source>
</evidence>
<keyword evidence="8 10" id="KW-0924">Ammonia transport</keyword>
<evidence type="ECO:0000256" key="3">
    <source>
        <dbReference type="ARBA" id="ARBA00022448"/>
    </source>
</evidence>
<comment type="subcellular location">
    <subcellularLocation>
        <location evidence="1 10">Cell membrane</location>
        <topology evidence="1 10">Multi-pass membrane protein</topology>
    </subcellularLocation>
</comment>
<sequence length="556" mass="58903">MSPTIGDAYFQKLSLSSIGALDWANRLNFQFNARGGQLRTNVKRESYSRRLPLRSNAFVKAILHNIKVSMVFDTERRLPMAGLFLFLALFATSLPAQDASETASTVGGEVGAATFSDVPEGALTDDEIANGPAAAHNAWMLVCCALVLFMTAPGLAMFYGGLVRRKNVLSVMMQCIFLMGLMTVIWAIYGYSLAFGGSGGWIGNTDYLFMNGVQRVYSETLGEPVTPMEGDMTRLTHMLFQGMFFIITPALICGAFAERMKFSAMVVYSIVWGSLIYCPLCHWVWDGGPLSYSDTSIAGGALDFAGGTVVHISSGVSALVAAILIGPRMGFLKEPIQPHNLTYTALGAAMLWVGWFGFNAGSELLSDGLTSSAFAVTHFSAAAGAVAWAMTEWVVLGKPTVLGASSGAVAGLVCITPAAGFVQPMPAIMMGVAAGIVCYWACSKLKFMLKYDDALDAFGVHGVGGTLGAVLTGVFASRACWDVSEGTPIGLIESGGNPALLIGQIVAVAVTFLFAGLGSLVLLKVIDMVIGLRVPAESEQRGLDVTDHGEEGYMFS</sequence>
<comment type="caution">
    <text evidence="12">The sequence shown here is derived from an EMBL/GenBank/DDBJ whole genome shotgun (WGS) entry which is preliminary data.</text>
</comment>
<evidence type="ECO:0000256" key="1">
    <source>
        <dbReference type="ARBA" id="ARBA00004651"/>
    </source>
</evidence>
<name>A0A5C6EFJ9_9BACT</name>
<comment type="similarity">
    <text evidence="2 10">Belongs to the ammonia transporter channel (TC 1.A.11.2) family.</text>
</comment>
<dbReference type="PROSITE" id="PS01219">
    <property type="entry name" value="AMMONIUM_TRANSP"/>
    <property type="match status" value="1"/>
</dbReference>
<feature type="transmembrane region" description="Helical" evidence="10">
    <location>
        <begin position="370"/>
        <end position="389"/>
    </location>
</feature>
<keyword evidence="13" id="KW-1185">Reference proteome</keyword>
<feature type="transmembrane region" description="Helical" evidence="10">
    <location>
        <begin position="138"/>
        <end position="159"/>
    </location>
</feature>
<feature type="transmembrane region" description="Helical" evidence="10">
    <location>
        <begin position="499"/>
        <end position="523"/>
    </location>
</feature>
<keyword evidence="6 10" id="KW-1133">Transmembrane helix</keyword>
<dbReference type="Gene3D" id="1.10.3430.10">
    <property type="entry name" value="Ammonium transporter AmtB like domains"/>
    <property type="match status" value="1"/>
</dbReference>
<dbReference type="PANTHER" id="PTHR43029">
    <property type="entry name" value="AMMONIUM TRANSPORTER MEP2"/>
    <property type="match status" value="1"/>
</dbReference>
<evidence type="ECO:0000256" key="5">
    <source>
        <dbReference type="ARBA" id="ARBA00022692"/>
    </source>
</evidence>
<evidence type="ECO:0000259" key="11">
    <source>
        <dbReference type="Pfam" id="PF00909"/>
    </source>
</evidence>
<evidence type="ECO:0000256" key="7">
    <source>
        <dbReference type="ARBA" id="ARBA00023136"/>
    </source>
</evidence>
<dbReference type="EMBL" id="SJPW01000006">
    <property type="protein sequence ID" value="TWU48563.1"/>
    <property type="molecule type" value="Genomic_DNA"/>
</dbReference>
<keyword evidence="3 10" id="KW-0813">Transport</keyword>
<dbReference type="GO" id="GO:0005886">
    <property type="term" value="C:plasma membrane"/>
    <property type="evidence" value="ECO:0007669"/>
    <property type="project" value="UniProtKB-SubCell"/>
</dbReference>